<gene>
    <name evidence="3" type="primary">LOC34619237</name>
</gene>
<evidence type="ECO:0000256" key="1">
    <source>
        <dbReference type="SAM" id="MobiDB-lite"/>
    </source>
</evidence>
<dbReference type="GeneID" id="34619237"/>
<protein>
    <submittedName>
        <fullName evidence="3">Uncharacterized protein LOC34619237</fullName>
    </submittedName>
</protein>
<organism evidence="2 3">
    <name type="scientific">Cyclospora cayetanensis</name>
    <dbReference type="NCBI Taxonomy" id="88456"/>
    <lineage>
        <taxon>Eukaryota</taxon>
        <taxon>Sar</taxon>
        <taxon>Alveolata</taxon>
        <taxon>Apicomplexa</taxon>
        <taxon>Conoidasida</taxon>
        <taxon>Coccidia</taxon>
        <taxon>Eucoccidiorida</taxon>
        <taxon>Eimeriorina</taxon>
        <taxon>Eimeriidae</taxon>
        <taxon>Cyclospora</taxon>
    </lineage>
</organism>
<dbReference type="Proteomes" id="UP000515125">
    <property type="component" value="Unplaced"/>
</dbReference>
<dbReference type="AlphaFoldDB" id="A0A6P6RTA5"/>
<dbReference type="RefSeq" id="XP_026190350.1">
    <property type="nucleotide sequence ID" value="XM_026334565.1"/>
</dbReference>
<dbReference type="OrthoDB" id="347696at2759"/>
<accession>A0A6P6RTA5</accession>
<keyword evidence="2" id="KW-1185">Reference proteome</keyword>
<name>A0A6P6RTA5_9EIME</name>
<feature type="compositionally biased region" description="Low complexity" evidence="1">
    <location>
        <begin position="60"/>
        <end position="71"/>
    </location>
</feature>
<sequence>MELPTAEEALAPHSTIAAAAGRANVCDRSDKPPLSCSLPRITGSLSTVYLLLHVHLLPQQHPPQKQQQGQQHQKREEGQHQHTTLQLDAAAVTCSLTAALLQHAGLVGAALLPFRVLGYDARLSLATLKTDAASAPTLILAAANVCEIHVPNAGGSNKHSRSPCFLTLVRASSSLHALLCPRRPNASLMSFSGSPVKGGRASLWLAAAA</sequence>
<reference evidence="3" key="1">
    <citation type="submission" date="2025-08" db="UniProtKB">
        <authorList>
            <consortium name="RefSeq"/>
        </authorList>
    </citation>
    <scope>IDENTIFICATION</scope>
</reference>
<proteinExistence type="predicted"/>
<feature type="region of interest" description="Disordered" evidence="1">
    <location>
        <begin position="60"/>
        <end position="83"/>
    </location>
</feature>
<evidence type="ECO:0000313" key="3">
    <source>
        <dbReference type="RefSeq" id="XP_026190350.1"/>
    </source>
</evidence>
<evidence type="ECO:0000313" key="2">
    <source>
        <dbReference type="Proteomes" id="UP000515125"/>
    </source>
</evidence>